<evidence type="ECO:0000256" key="2">
    <source>
        <dbReference type="SAM" id="MobiDB-lite"/>
    </source>
</evidence>
<dbReference type="EMBL" id="CP132938">
    <property type="protein sequence ID" value="XCB23047.1"/>
    <property type="molecule type" value="Genomic_DNA"/>
</dbReference>
<evidence type="ECO:0000313" key="4">
    <source>
        <dbReference type="EMBL" id="XCB23047.1"/>
    </source>
</evidence>
<dbReference type="PANTHER" id="PTHR37423">
    <property type="entry name" value="SOLUBLE LYTIC MUREIN TRANSGLYCOSYLASE-RELATED"/>
    <property type="match status" value="1"/>
</dbReference>
<dbReference type="RefSeq" id="WP_353072767.1">
    <property type="nucleotide sequence ID" value="NZ_CP132938.1"/>
</dbReference>
<dbReference type="SMART" id="SM00257">
    <property type="entry name" value="LysM"/>
    <property type="match status" value="2"/>
</dbReference>
<sequence>MTLSDSVRTVALVVACVPLVLLTGCPQDQSASPGNTSAQTTAPAITQASSAAASQSGQAAPSTEQSVDSASRAFKVQQLINSAEAAYRSGVDNYRAGRLDAARLDFDSAVDLMLTSGMDLKTDPQLADEFDHLLNAVNSLEMAALKQGNGFSPKIEEAPLDTAEDLTFPANPELTAKLKAELQISSDLPLVINDQVAGYIGYFANSPSFHAHMLRSMERAGKYKTMIQSALTAQGVPQDLIYLAVAESGFQPQVLNAKSGAGGMWQFMPTGAYGLARNGYFDERFDPEKSSIAYARYMKTLYNQFGDWYLAMAAYDWGPGNVQRAVQRTGYADFWELYRRNALPKETRDYVPKILAAVIMAKNPEKYGLDKMVPDEPVVSDTVSVDYAIDLRLVADITNSSLPEIVALNPSLLRMTTPGDMPFDLHIPIGTHDVFTERLKEIPQDKRNTWRFHVVRSGESLDGIVTSLHAHLSDVVAANGLSANDGVDTGDELVIPVTVAASTRPQRYTVHHGDTLVTVSDRFGVSVEELRRWNHLSSSAVRPGASLAVAEPVKLAPGTHVHGRGSRKRSGSRTVSTSVHQGSAHPSSGRAGSKASGSSTTSKPAGKKSSHAAKPSSGTKTKKKATR</sequence>
<evidence type="ECO:0000259" key="3">
    <source>
        <dbReference type="PROSITE" id="PS51782"/>
    </source>
</evidence>
<dbReference type="Gene3D" id="1.10.530.10">
    <property type="match status" value="1"/>
</dbReference>
<feature type="region of interest" description="Disordered" evidence="2">
    <location>
        <begin position="553"/>
        <end position="627"/>
    </location>
</feature>
<feature type="compositionally biased region" description="Basic residues" evidence="2">
    <location>
        <begin position="561"/>
        <end position="571"/>
    </location>
</feature>
<dbReference type="InterPro" id="IPR018392">
    <property type="entry name" value="LysM"/>
</dbReference>
<feature type="compositionally biased region" description="Low complexity" evidence="2">
    <location>
        <begin position="572"/>
        <end position="604"/>
    </location>
</feature>
<dbReference type="InterPro" id="IPR036779">
    <property type="entry name" value="LysM_dom_sf"/>
</dbReference>
<dbReference type="Pfam" id="PF01464">
    <property type="entry name" value="SLT"/>
    <property type="match status" value="1"/>
</dbReference>
<dbReference type="AlphaFoldDB" id="A0AAU7Z2D4"/>
<comment type="similarity">
    <text evidence="1">Belongs to the transglycosylase Slt family.</text>
</comment>
<dbReference type="KEGG" id="tgi:RBB81_03755"/>
<reference evidence="4" key="1">
    <citation type="submission" date="2023-08" db="EMBL/GenBank/DDBJ databases">
        <authorList>
            <person name="Messyasz A."/>
            <person name="Mannisto M.K."/>
            <person name="Kerkhof L.J."/>
            <person name="Haggblom M."/>
        </authorList>
    </citation>
    <scope>NUCLEOTIDE SEQUENCE</scope>
    <source>
        <strain evidence="4">M8UP39</strain>
    </source>
</reference>
<dbReference type="SUPFAM" id="SSF53955">
    <property type="entry name" value="Lysozyme-like"/>
    <property type="match status" value="1"/>
</dbReference>
<dbReference type="Gene3D" id="3.10.350.10">
    <property type="entry name" value="LysM domain"/>
    <property type="match status" value="2"/>
</dbReference>
<accession>A0AAU7Z2D4</accession>
<dbReference type="PANTHER" id="PTHR37423:SF2">
    <property type="entry name" value="MEMBRANE-BOUND LYTIC MUREIN TRANSGLYCOSYLASE C"/>
    <property type="match status" value="1"/>
</dbReference>
<feature type="domain" description="LysM" evidence="3">
    <location>
        <begin position="506"/>
        <end position="549"/>
    </location>
</feature>
<organism evidence="4">
    <name type="scientific">Tunturiibacter gelidiferens</name>
    <dbReference type="NCBI Taxonomy" id="3069689"/>
    <lineage>
        <taxon>Bacteria</taxon>
        <taxon>Pseudomonadati</taxon>
        <taxon>Acidobacteriota</taxon>
        <taxon>Terriglobia</taxon>
        <taxon>Terriglobales</taxon>
        <taxon>Acidobacteriaceae</taxon>
        <taxon>Tunturiibacter</taxon>
    </lineage>
</organism>
<evidence type="ECO:0000256" key="1">
    <source>
        <dbReference type="ARBA" id="ARBA00007734"/>
    </source>
</evidence>
<protein>
    <submittedName>
        <fullName evidence="4">Transglycosylase SLT domain-containing protein</fullName>
    </submittedName>
</protein>
<dbReference type="InterPro" id="IPR008258">
    <property type="entry name" value="Transglycosylase_SLT_dom_1"/>
</dbReference>
<feature type="compositionally biased region" description="Low complexity" evidence="2">
    <location>
        <begin position="36"/>
        <end position="63"/>
    </location>
</feature>
<dbReference type="CDD" id="cd16894">
    <property type="entry name" value="MltD-like"/>
    <property type="match status" value="1"/>
</dbReference>
<dbReference type="SUPFAM" id="SSF54106">
    <property type="entry name" value="LysM domain"/>
    <property type="match status" value="1"/>
</dbReference>
<dbReference type="CDD" id="cd00118">
    <property type="entry name" value="LysM"/>
    <property type="match status" value="2"/>
</dbReference>
<dbReference type="Pfam" id="PF01476">
    <property type="entry name" value="LysM"/>
    <property type="match status" value="2"/>
</dbReference>
<proteinExistence type="inferred from homology"/>
<dbReference type="PROSITE" id="PS51782">
    <property type="entry name" value="LYSM"/>
    <property type="match status" value="2"/>
</dbReference>
<name>A0AAU7Z2D4_9BACT</name>
<gene>
    <name evidence="4" type="ORF">RBB81_03755</name>
</gene>
<reference evidence="4" key="2">
    <citation type="journal article" date="2024" name="Environ. Microbiol.">
        <title>Genome analysis and description of Tunturibacter gen. nov. expands the diversity of Terriglobia in tundra soils.</title>
        <authorList>
            <person name="Messyasz A."/>
            <person name="Mannisto M.K."/>
            <person name="Kerkhof L.J."/>
            <person name="Haggblom M.M."/>
        </authorList>
    </citation>
    <scope>NUCLEOTIDE SEQUENCE</scope>
    <source>
        <strain evidence="4">M8UP39</strain>
    </source>
</reference>
<dbReference type="InterPro" id="IPR023346">
    <property type="entry name" value="Lysozyme-like_dom_sf"/>
</dbReference>
<feature type="region of interest" description="Disordered" evidence="2">
    <location>
        <begin position="28"/>
        <end position="66"/>
    </location>
</feature>
<feature type="domain" description="LysM" evidence="3">
    <location>
        <begin position="451"/>
        <end position="495"/>
    </location>
</feature>